<dbReference type="InterPro" id="IPR003337">
    <property type="entry name" value="Trehalose_PPase"/>
</dbReference>
<evidence type="ECO:0000256" key="3">
    <source>
        <dbReference type="ARBA" id="ARBA00008770"/>
    </source>
</evidence>
<dbReference type="NCBIfam" id="TIGR01484">
    <property type="entry name" value="HAD-SF-IIB"/>
    <property type="match status" value="1"/>
</dbReference>
<comment type="function">
    <text evidence="5 6">Removes the phosphate from trehalose 6-phosphate to produce free trehalose.</text>
</comment>
<dbReference type="InterPro" id="IPR036412">
    <property type="entry name" value="HAD-like_sf"/>
</dbReference>
<accession>A0A853DIS8</accession>
<evidence type="ECO:0000256" key="2">
    <source>
        <dbReference type="ARBA" id="ARBA00005199"/>
    </source>
</evidence>
<dbReference type="GO" id="GO:0004805">
    <property type="term" value="F:trehalose-phosphatase activity"/>
    <property type="evidence" value="ECO:0007669"/>
    <property type="project" value="UniProtKB-EC"/>
</dbReference>
<evidence type="ECO:0000256" key="1">
    <source>
        <dbReference type="ARBA" id="ARBA00000500"/>
    </source>
</evidence>
<dbReference type="GO" id="GO:0005992">
    <property type="term" value="P:trehalose biosynthetic process"/>
    <property type="evidence" value="ECO:0007669"/>
    <property type="project" value="UniProtKB-UniPathway"/>
</dbReference>
<gene>
    <name evidence="7" type="ORF">HNR15_002832</name>
</gene>
<dbReference type="AlphaFoldDB" id="A0A853DIS8"/>
<dbReference type="Pfam" id="PF02358">
    <property type="entry name" value="Trehalose_PPase"/>
    <property type="match status" value="1"/>
</dbReference>
<keyword evidence="6" id="KW-0460">Magnesium</keyword>
<keyword evidence="6" id="KW-0479">Metal-binding</keyword>
<evidence type="ECO:0000256" key="6">
    <source>
        <dbReference type="RuleBase" id="RU361117"/>
    </source>
</evidence>
<dbReference type="Gene3D" id="3.40.50.1000">
    <property type="entry name" value="HAD superfamily/HAD-like"/>
    <property type="match status" value="1"/>
</dbReference>
<name>A0A853DIS8_9MICO</name>
<sequence length="259" mass="26808">MSNLDPALQQALTTYAAHDRILYGTDFDGVLAPLVLDPSTSSPIDGSVQALREVAASDGATVAIVSGRDLATLRHLSGIAEDEPIVLIGSHGAQPSIPLDTGEVWDDAAADRLHTVVDALEQVVAQHPGTRVERKAAGAALHTRGMDGDVANEAIAAAEDAARQLVGVHIIAGKNVLEIGVLDTNKGAALRALADHVGSQVICYLGDDRTDERAFEVLPASAGHVTIKVGAGDTVAAHRIHDSADVLAVIRQVASARDS</sequence>
<keyword evidence="8" id="KW-1185">Reference proteome</keyword>
<dbReference type="InterPro" id="IPR044651">
    <property type="entry name" value="OTSB-like"/>
</dbReference>
<dbReference type="RefSeq" id="WP_179482853.1">
    <property type="nucleotide sequence ID" value="NZ_JACCFW010000001.1"/>
</dbReference>
<reference evidence="7 8" key="1">
    <citation type="submission" date="2020-07" db="EMBL/GenBank/DDBJ databases">
        <title>Sequencing the genomes of 1000 actinobacteria strains.</title>
        <authorList>
            <person name="Klenk H.-P."/>
        </authorList>
    </citation>
    <scope>NUCLEOTIDE SEQUENCE [LARGE SCALE GENOMIC DNA]</scope>
    <source>
        <strain evidence="7 8">DSM 29531</strain>
    </source>
</reference>
<dbReference type="Proteomes" id="UP000571817">
    <property type="component" value="Unassembled WGS sequence"/>
</dbReference>
<dbReference type="InterPro" id="IPR023214">
    <property type="entry name" value="HAD_sf"/>
</dbReference>
<dbReference type="SUPFAM" id="SSF56784">
    <property type="entry name" value="HAD-like"/>
    <property type="match status" value="1"/>
</dbReference>
<evidence type="ECO:0000256" key="5">
    <source>
        <dbReference type="ARBA" id="ARBA00024179"/>
    </source>
</evidence>
<comment type="cofactor">
    <cofactor evidence="6">
        <name>Mg(2+)</name>
        <dbReference type="ChEBI" id="CHEBI:18420"/>
    </cofactor>
</comment>
<dbReference type="InterPro" id="IPR006379">
    <property type="entry name" value="HAD-SF_hydro_IIB"/>
</dbReference>
<evidence type="ECO:0000313" key="8">
    <source>
        <dbReference type="Proteomes" id="UP000571817"/>
    </source>
</evidence>
<comment type="pathway">
    <text evidence="2 6">Glycan biosynthesis; trehalose biosynthesis.</text>
</comment>
<dbReference type="EC" id="3.1.3.12" evidence="6"/>
<keyword evidence="4 6" id="KW-0378">Hydrolase</keyword>
<comment type="catalytic activity">
    <reaction evidence="1 6">
        <text>alpha,alpha-trehalose 6-phosphate + H2O = alpha,alpha-trehalose + phosphate</text>
        <dbReference type="Rhea" id="RHEA:23420"/>
        <dbReference type="ChEBI" id="CHEBI:15377"/>
        <dbReference type="ChEBI" id="CHEBI:16551"/>
        <dbReference type="ChEBI" id="CHEBI:43474"/>
        <dbReference type="ChEBI" id="CHEBI:58429"/>
        <dbReference type="EC" id="3.1.3.12"/>
    </reaction>
</comment>
<dbReference type="UniPathway" id="UPA00299"/>
<evidence type="ECO:0000313" key="7">
    <source>
        <dbReference type="EMBL" id="NYJ75869.1"/>
    </source>
</evidence>
<comment type="similarity">
    <text evidence="3 6">Belongs to the trehalose phosphatase family.</text>
</comment>
<organism evidence="7 8">
    <name type="scientific">Allobranchiibius huperziae</name>
    <dbReference type="NCBI Taxonomy" id="1874116"/>
    <lineage>
        <taxon>Bacteria</taxon>
        <taxon>Bacillati</taxon>
        <taxon>Actinomycetota</taxon>
        <taxon>Actinomycetes</taxon>
        <taxon>Micrococcales</taxon>
        <taxon>Dermacoccaceae</taxon>
        <taxon>Allobranchiibius</taxon>
    </lineage>
</organism>
<dbReference type="PANTHER" id="PTHR43768:SF3">
    <property type="entry name" value="TREHALOSE 6-PHOSPHATE PHOSPHATASE"/>
    <property type="match status" value="1"/>
</dbReference>
<dbReference type="PANTHER" id="PTHR43768">
    <property type="entry name" value="TREHALOSE 6-PHOSPHATE PHOSPHATASE"/>
    <property type="match status" value="1"/>
</dbReference>
<dbReference type="NCBIfam" id="TIGR00685">
    <property type="entry name" value="T6PP"/>
    <property type="match status" value="1"/>
</dbReference>
<dbReference type="GO" id="GO:0046872">
    <property type="term" value="F:metal ion binding"/>
    <property type="evidence" value="ECO:0007669"/>
    <property type="project" value="UniProtKB-KW"/>
</dbReference>
<proteinExistence type="inferred from homology"/>
<dbReference type="Gene3D" id="3.30.70.1020">
    <property type="entry name" value="Trehalose-6-phosphate phosphatase related protein, domain 2"/>
    <property type="match status" value="1"/>
</dbReference>
<comment type="caution">
    <text evidence="7">The sequence shown here is derived from an EMBL/GenBank/DDBJ whole genome shotgun (WGS) entry which is preliminary data.</text>
</comment>
<evidence type="ECO:0000256" key="4">
    <source>
        <dbReference type="ARBA" id="ARBA00022801"/>
    </source>
</evidence>
<dbReference type="EMBL" id="JACCFW010000001">
    <property type="protein sequence ID" value="NYJ75869.1"/>
    <property type="molecule type" value="Genomic_DNA"/>
</dbReference>
<protein>
    <recommendedName>
        <fullName evidence="6">Trehalose 6-phosphate phosphatase</fullName>
        <ecNumber evidence="6">3.1.3.12</ecNumber>
    </recommendedName>
</protein>